<dbReference type="GO" id="GO:0005886">
    <property type="term" value="C:plasma membrane"/>
    <property type="evidence" value="ECO:0007669"/>
    <property type="project" value="TreeGrafter"/>
</dbReference>
<feature type="compositionally biased region" description="Basic and acidic residues" evidence="2">
    <location>
        <begin position="245"/>
        <end position="254"/>
    </location>
</feature>
<name>A0A2B4S3V0_STYPI</name>
<evidence type="ECO:0000256" key="1">
    <source>
        <dbReference type="ARBA" id="ARBA00008335"/>
    </source>
</evidence>
<comment type="similarity">
    <text evidence="1">Belongs to the major facilitator superfamily.</text>
</comment>
<dbReference type="GO" id="GO:0015293">
    <property type="term" value="F:symporter activity"/>
    <property type="evidence" value="ECO:0007669"/>
    <property type="project" value="InterPro"/>
</dbReference>
<keyword evidence="3" id="KW-0812">Transmembrane</keyword>
<dbReference type="SUPFAM" id="SSF103473">
    <property type="entry name" value="MFS general substrate transporter"/>
    <property type="match status" value="2"/>
</dbReference>
<accession>A0A2B4S3V0</accession>
<feature type="compositionally biased region" description="Low complexity" evidence="2">
    <location>
        <begin position="371"/>
        <end position="388"/>
    </location>
</feature>
<dbReference type="Gene3D" id="1.20.1250.20">
    <property type="entry name" value="MFS general substrate transporter like domains"/>
    <property type="match status" value="2"/>
</dbReference>
<feature type="transmembrane region" description="Helical" evidence="3">
    <location>
        <begin position="657"/>
        <end position="676"/>
    </location>
</feature>
<dbReference type="STRING" id="50429.A0A2B4S3V0"/>
<feature type="region of interest" description="Disordered" evidence="2">
    <location>
        <begin position="452"/>
        <end position="489"/>
    </location>
</feature>
<protein>
    <submittedName>
        <fullName evidence="4">Major facilitator superfamily domain-containing protein 12</fullName>
    </submittedName>
</protein>
<keyword evidence="5" id="KW-1185">Reference proteome</keyword>
<dbReference type="EMBL" id="LSMT01000207">
    <property type="protein sequence ID" value="PFX23450.1"/>
    <property type="molecule type" value="Genomic_DNA"/>
</dbReference>
<sequence length="811" mass="90647">MKVIKLSASHTGLILLIIQISDALISPLTGYLGDRVDLPFVAKKIGGRKSWHLLATILMAISVPLLYNRCFLCDISNLSWLPLVYYGIFGVQLAVSFNIVEINHLAYITTVAESVEECTALNALRTMFSFLSGVYVYVIAWTLLGRDSADSLGPNNLSDFVYLSWIVTGTGVFFALVFHIGTKKPPKRRRKSSSYIDFTDAGGVFSWAGTQDKDSRKTSIAHGFVDMLMGPLYGQNNGDEEPEREDTAKRENDHRRKSLLQTFLAAIFYEKEDCPETMPDTETEEATGLSGDGDSKAHAVSELRHLDRDRKISILTTVIEEVVSRSKIKQLEMSTNDTGNNVSNEEGENGKTKEWRRGSNTQEHKSMVFLSSEEQQSYSSSEEQQSYSANNGDRPGVTQEVLNDKEEAFETQKGRECGANKDEDKQMALENNKELQHYFANDEGYTENIQELSVSSRQRKRKNGDVSVPDHRELGLRNFGFDSDGRKDITNEDVRKSASDLRKKSVTFSAPESPVLLSEIYEERETGLNEDKSTEEPETRTTETRSEYPEQWFKSVEDGDNSSAPDDHPKVLCRINEKKGSKTMKAWTKDPNLYREATAYFPLVLLTSATVSSTICEKLNRKIGSKTSYLLAAFLVMGGAVWSYFQTITIRQSTYAPVVLMGSGLSIMYVMALTFITELIGEHKETSGSVISIITIIARMSSGGLVMFIQKLYPEEGNEAISRYVHHVFAVAPGMLTLMGSLMVLFFQPSKFICRTKGPQNDIEAQEEESSADICAYQFSSESTTKSSVNMDETQSVDRSTPRLGTEDTKL</sequence>
<evidence type="ECO:0000313" key="5">
    <source>
        <dbReference type="Proteomes" id="UP000225706"/>
    </source>
</evidence>
<dbReference type="Pfam" id="PF13347">
    <property type="entry name" value="MFS_2"/>
    <property type="match status" value="1"/>
</dbReference>
<feature type="region of interest" description="Disordered" evidence="2">
    <location>
        <begin position="331"/>
        <end position="397"/>
    </location>
</feature>
<feature type="transmembrane region" description="Helical" evidence="3">
    <location>
        <begin position="121"/>
        <end position="140"/>
    </location>
</feature>
<dbReference type="OrthoDB" id="5968156at2759"/>
<comment type="caution">
    <text evidence="4">The sequence shown here is derived from an EMBL/GenBank/DDBJ whole genome shotgun (WGS) entry which is preliminary data.</text>
</comment>
<dbReference type="AlphaFoldDB" id="A0A2B4S3V0"/>
<feature type="region of interest" description="Disordered" evidence="2">
    <location>
        <begin position="781"/>
        <end position="811"/>
    </location>
</feature>
<feature type="transmembrane region" description="Helical" evidence="3">
    <location>
        <begin position="628"/>
        <end position="645"/>
    </location>
</feature>
<evidence type="ECO:0000256" key="3">
    <source>
        <dbReference type="SAM" id="Phobius"/>
    </source>
</evidence>
<evidence type="ECO:0000256" key="2">
    <source>
        <dbReference type="SAM" id="MobiDB-lite"/>
    </source>
</evidence>
<feature type="compositionally biased region" description="Basic and acidic residues" evidence="2">
    <location>
        <begin position="524"/>
        <end position="548"/>
    </location>
</feature>
<keyword evidence="3" id="KW-0472">Membrane</keyword>
<dbReference type="Proteomes" id="UP000225706">
    <property type="component" value="Unassembled WGS sequence"/>
</dbReference>
<dbReference type="PANTHER" id="PTHR11328">
    <property type="entry name" value="MAJOR FACILITATOR SUPERFAMILY DOMAIN-CONTAINING PROTEIN"/>
    <property type="match status" value="1"/>
</dbReference>
<feature type="compositionally biased region" description="Polar residues" evidence="2">
    <location>
        <begin position="781"/>
        <end position="799"/>
    </location>
</feature>
<feature type="transmembrane region" description="Helical" evidence="3">
    <location>
        <begin position="724"/>
        <end position="747"/>
    </location>
</feature>
<proteinExistence type="inferred from homology"/>
<feature type="compositionally biased region" description="Basic and acidic residues" evidence="2">
    <location>
        <begin position="348"/>
        <end position="366"/>
    </location>
</feature>
<feature type="transmembrane region" description="Helical" evidence="3">
    <location>
        <begin position="160"/>
        <end position="181"/>
    </location>
</feature>
<feature type="transmembrane region" description="Helical" evidence="3">
    <location>
        <begin position="79"/>
        <end position="100"/>
    </location>
</feature>
<keyword evidence="3" id="KW-1133">Transmembrane helix</keyword>
<evidence type="ECO:0000313" key="4">
    <source>
        <dbReference type="EMBL" id="PFX23450.1"/>
    </source>
</evidence>
<dbReference type="GO" id="GO:0008643">
    <property type="term" value="P:carbohydrate transport"/>
    <property type="evidence" value="ECO:0007669"/>
    <property type="project" value="InterPro"/>
</dbReference>
<feature type="region of interest" description="Disordered" evidence="2">
    <location>
        <begin position="275"/>
        <end position="296"/>
    </location>
</feature>
<feature type="transmembrane region" description="Helical" evidence="3">
    <location>
        <begin position="688"/>
        <end position="709"/>
    </location>
</feature>
<reference evidence="5" key="1">
    <citation type="journal article" date="2017" name="bioRxiv">
        <title>Comparative analysis of the genomes of Stylophora pistillata and Acropora digitifera provides evidence for extensive differences between species of corals.</title>
        <authorList>
            <person name="Voolstra C.R."/>
            <person name="Li Y."/>
            <person name="Liew Y.J."/>
            <person name="Baumgarten S."/>
            <person name="Zoccola D."/>
            <person name="Flot J.-F."/>
            <person name="Tambutte S."/>
            <person name="Allemand D."/>
            <person name="Aranda M."/>
        </authorList>
    </citation>
    <scope>NUCLEOTIDE SEQUENCE [LARGE SCALE GENOMIC DNA]</scope>
</reference>
<gene>
    <name evidence="4" type="primary">Mfsd12</name>
    <name evidence="4" type="ORF">AWC38_SpisGene12003</name>
</gene>
<dbReference type="PANTHER" id="PTHR11328:SF28">
    <property type="entry name" value="MAJOR FACILITATOR SUPERFAMILY DOMAIN-CONTAINING PROTEIN 12"/>
    <property type="match status" value="1"/>
</dbReference>
<feature type="compositionally biased region" description="Acidic residues" evidence="2">
    <location>
        <begin position="275"/>
        <end position="285"/>
    </location>
</feature>
<organism evidence="4 5">
    <name type="scientific">Stylophora pistillata</name>
    <name type="common">Smooth cauliflower coral</name>
    <dbReference type="NCBI Taxonomy" id="50429"/>
    <lineage>
        <taxon>Eukaryota</taxon>
        <taxon>Metazoa</taxon>
        <taxon>Cnidaria</taxon>
        <taxon>Anthozoa</taxon>
        <taxon>Hexacorallia</taxon>
        <taxon>Scleractinia</taxon>
        <taxon>Astrocoeniina</taxon>
        <taxon>Pocilloporidae</taxon>
        <taxon>Stylophora</taxon>
    </lineage>
</organism>
<feature type="transmembrane region" description="Helical" evidence="3">
    <location>
        <begin position="51"/>
        <end position="67"/>
    </location>
</feature>
<dbReference type="InterPro" id="IPR036259">
    <property type="entry name" value="MFS_trans_sf"/>
</dbReference>
<dbReference type="InterPro" id="IPR039672">
    <property type="entry name" value="MFS_2"/>
</dbReference>
<feature type="region of interest" description="Disordered" evidence="2">
    <location>
        <begin position="524"/>
        <end position="568"/>
    </location>
</feature>
<feature type="region of interest" description="Disordered" evidence="2">
    <location>
        <begin position="234"/>
        <end position="255"/>
    </location>
</feature>